<accession>A0A1H6F7C7</accession>
<evidence type="ECO:0000313" key="1">
    <source>
        <dbReference type="EMBL" id="SEH05291.1"/>
    </source>
</evidence>
<organism evidence="1 2">
    <name type="scientific">Candidatus Venteria ishoeyi</name>
    <dbReference type="NCBI Taxonomy" id="1899563"/>
    <lineage>
        <taxon>Bacteria</taxon>
        <taxon>Pseudomonadati</taxon>
        <taxon>Pseudomonadota</taxon>
        <taxon>Gammaproteobacteria</taxon>
        <taxon>Thiotrichales</taxon>
        <taxon>Thiotrichaceae</taxon>
        <taxon>Venteria</taxon>
    </lineage>
</organism>
<gene>
    <name evidence="1" type="ORF">MBHS_01144</name>
</gene>
<name>A0A1H6F7C7_9GAMM</name>
<dbReference type="Proteomes" id="UP000236724">
    <property type="component" value="Unassembled WGS sequence"/>
</dbReference>
<evidence type="ECO:0000313" key="2">
    <source>
        <dbReference type="Proteomes" id="UP000236724"/>
    </source>
</evidence>
<keyword evidence="2" id="KW-1185">Reference proteome</keyword>
<protein>
    <submittedName>
        <fullName evidence="1">Uncharacterized protein</fullName>
    </submittedName>
</protein>
<dbReference type="EMBL" id="FMSV02000182">
    <property type="protein sequence ID" value="SEH05291.1"/>
    <property type="molecule type" value="Genomic_DNA"/>
</dbReference>
<dbReference type="AlphaFoldDB" id="A0A1H6F7C7"/>
<reference evidence="1 2" key="1">
    <citation type="submission" date="2016-10" db="EMBL/GenBank/DDBJ databases">
        <authorList>
            <person name="de Groot N.N."/>
        </authorList>
    </citation>
    <scope>NUCLEOTIDE SEQUENCE [LARGE SCALE GENOMIC DNA]</scope>
    <source>
        <strain evidence="1">MBHS1</strain>
    </source>
</reference>
<proteinExistence type="predicted"/>
<sequence>MRALLSIAQLVLKNFTRNRFCLDFFPYLPTASQTHLPEQHPLHHRMLLIDRRQPLILLFHLLHCVAYGLHQMRIRAAAQGWQQMPGKITVAPFIIAPGAVTVQSRVYHHHAIDRVHRAEFAAAAETFAFFKDKLVAAGI</sequence>